<dbReference type="InterPro" id="IPR033556">
    <property type="entry name" value="PLA"/>
</dbReference>
<keyword evidence="2 5" id="KW-0378">Hydrolase</keyword>
<evidence type="ECO:0000256" key="5">
    <source>
        <dbReference type="RuleBase" id="RU367093"/>
    </source>
</evidence>
<evidence type="ECO:0000256" key="1">
    <source>
        <dbReference type="ARBA" id="ARBA00010701"/>
    </source>
</evidence>
<proteinExistence type="inferred from homology"/>
<evidence type="ECO:0000256" key="3">
    <source>
        <dbReference type="ARBA" id="ARBA00022963"/>
    </source>
</evidence>
<accession>A0AAE1IXC3</accession>
<dbReference type="Pfam" id="PF01764">
    <property type="entry name" value="Lipase_3"/>
    <property type="match status" value="1"/>
</dbReference>
<dbReference type="GO" id="GO:0008970">
    <property type="term" value="F:phospholipase A1 activity"/>
    <property type="evidence" value="ECO:0007669"/>
    <property type="project" value="UniProtKB-UniRule"/>
</dbReference>
<dbReference type="FunFam" id="3.40.50.1820:FF:000065">
    <property type="entry name" value="Phospholipase A1-II 3"/>
    <property type="match status" value="1"/>
</dbReference>
<organism evidence="7 8">
    <name type="scientific">Acacia crassicarpa</name>
    <name type="common">northern wattle</name>
    <dbReference type="NCBI Taxonomy" id="499986"/>
    <lineage>
        <taxon>Eukaryota</taxon>
        <taxon>Viridiplantae</taxon>
        <taxon>Streptophyta</taxon>
        <taxon>Embryophyta</taxon>
        <taxon>Tracheophyta</taxon>
        <taxon>Spermatophyta</taxon>
        <taxon>Magnoliopsida</taxon>
        <taxon>eudicotyledons</taxon>
        <taxon>Gunneridae</taxon>
        <taxon>Pentapetalae</taxon>
        <taxon>rosids</taxon>
        <taxon>fabids</taxon>
        <taxon>Fabales</taxon>
        <taxon>Fabaceae</taxon>
        <taxon>Caesalpinioideae</taxon>
        <taxon>mimosoid clade</taxon>
        <taxon>Acacieae</taxon>
        <taxon>Acacia</taxon>
    </lineage>
</organism>
<evidence type="ECO:0000313" key="7">
    <source>
        <dbReference type="EMBL" id="KAK4259650.1"/>
    </source>
</evidence>
<dbReference type="Gene3D" id="3.40.50.1820">
    <property type="entry name" value="alpha/beta hydrolase"/>
    <property type="match status" value="1"/>
</dbReference>
<dbReference type="AlphaFoldDB" id="A0AAE1IXC3"/>
<dbReference type="PANTHER" id="PTHR31828">
    <property type="entry name" value="PHOSPHOLIPASE A1-IIGAMMA"/>
    <property type="match status" value="1"/>
</dbReference>
<feature type="domain" description="Fungal lipase-type" evidence="6">
    <location>
        <begin position="133"/>
        <end position="293"/>
    </location>
</feature>
<evidence type="ECO:0000256" key="4">
    <source>
        <dbReference type="ARBA" id="ARBA00023098"/>
    </source>
</evidence>
<dbReference type="GO" id="GO:0016042">
    <property type="term" value="P:lipid catabolic process"/>
    <property type="evidence" value="ECO:0007669"/>
    <property type="project" value="UniProtKB-UniRule"/>
</dbReference>
<dbReference type="InterPro" id="IPR029058">
    <property type="entry name" value="AB_hydrolase_fold"/>
</dbReference>
<comment type="similarity">
    <text evidence="1 5">Belongs to the AB hydrolase superfamily. Lipase family.</text>
</comment>
<name>A0AAE1IXC3_9FABA</name>
<dbReference type="GO" id="GO:0005737">
    <property type="term" value="C:cytoplasm"/>
    <property type="evidence" value="ECO:0007669"/>
    <property type="project" value="UniProtKB-ARBA"/>
</dbReference>
<gene>
    <name evidence="7" type="ORF">QN277_005960</name>
</gene>
<reference evidence="7" key="1">
    <citation type="submission" date="2023-10" db="EMBL/GenBank/DDBJ databases">
        <title>Chromosome-level genome of the transformable northern wattle, Acacia crassicarpa.</title>
        <authorList>
            <person name="Massaro I."/>
            <person name="Sinha N.R."/>
            <person name="Poethig S."/>
            <person name="Leichty A.R."/>
        </authorList>
    </citation>
    <scope>NUCLEOTIDE SEQUENCE</scope>
    <source>
        <strain evidence="7">Acra3RX</strain>
        <tissue evidence="7">Leaf</tissue>
    </source>
</reference>
<keyword evidence="3 5" id="KW-0442">Lipid degradation</keyword>
<dbReference type="SUPFAM" id="SSF53474">
    <property type="entry name" value="alpha/beta-Hydrolases"/>
    <property type="match status" value="1"/>
</dbReference>
<protein>
    <recommendedName>
        <fullName evidence="5">Phospholipase A1</fullName>
        <ecNumber evidence="5">3.1.1.-</ecNumber>
    </recommendedName>
</protein>
<keyword evidence="4 5" id="KW-0443">Lipid metabolism</keyword>
<keyword evidence="8" id="KW-1185">Reference proteome</keyword>
<dbReference type="Proteomes" id="UP001293593">
    <property type="component" value="Unassembled WGS sequence"/>
</dbReference>
<evidence type="ECO:0000256" key="2">
    <source>
        <dbReference type="ARBA" id="ARBA00022801"/>
    </source>
</evidence>
<dbReference type="EC" id="3.1.1.-" evidence="5"/>
<dbReference type="InterPro" id="IPR002921">
    <property type="entry name" value="Fungal_lipase-type"/>
</dbReference>
<dbReference type="CDD" id="cd00519">
    <property type="entry name" value="Lipase_3"/>
    <property type="match status" value="1"/>
</dbReference>
<dbReference type="EMBL" id="JAWXYG010000011">
    <property type="protein sequence ID" value="KAK4259650.1"/>
    <property type="molecule type" value="Genomic_DNA"/>
</dbReference>
<comment type="caution">
    <text evidence="7">The sequence shown here is derived from an EMBL/GenBank/DDBJ whole genome shotgun (WGS) entry which is preliminary data.</text>
</comment>
<evidence type="ECO:0000313" key="8">
    <source>
        <dbReference type="Proteomes" id="UP001293593"/>
    </source>
</evidence>
<dbReference type="PANTHER" id="PTHR31828:SF49">
    <property type="entry name" value="PHOSPHOLIPASE A1"/>
    <property type="match status" value="1"/>
</dbReference>
<evidence type="ECO:0000259" key="6">
    <source>
        <dbReference type="Pfam" id="PF01764"/>
    </source>
</evidence>
<sequence>MSIAQRWRVLSGKDHWEGLLNPLDIDLRRYLIHYGERTQATYDTFISETNSKYAGASKYAKKNLFARVGLEIGNPFKYSVTKYLYATSQIPVPDAFIVKSLSREAWSKESNWIGYVAVATDEGKAVLGRRDIVVAWRGSIRTLEWIDNFEFLLLPAPIIFGGSGLTDPKVHQGWYSMYTSDDPKSPFNTTSARDQVLSEMKRLVDLYKDEEISITVVGHSLGAALATLNAVDITQNGYNKPSKAPEKSFPVTAFLYACPRVGELNFKRVFNGLKDLRALRIKNILDIVPNYPILPYLDMGEELEINTQQSPYLRSPGTISTWHNLECYLHGVAGTHGLDGTFELVVNHDVALTNKSDDSLEDENLVPASWWIEKNKGMVQKEDGSWELLDHEADSF</sequence>
<comment type="function">
    <text evidence="5">Acylhydrolase that catalyzes the hydrolysis of phospholipids at the sn-1 position.</text>
</comment>